<reference evidence="3 4" key="1">
    <citation type="submission" date="2023-09" db="EMBL/GenBank/DDBJ databases">
        <authorList>
            <person name="Wang M."/>
        </authorList>
    </citation>
    <scope>NUCLEOTIDE SEQUENCE [LARGE SCALE GENOMIC DNA]</scope>
    <source>
        <strain evidence="3">GT-2023</strain>
        <tissue evidence="3">Liver</tissue>
    </source>
</reference>
<dbReference type="InterPro" id="IPR006073">
    <property type="entry name" value="GTP-bd"/>
</dbReference>
<protein>
    <recommendedName>
        <fullName evidence="2">CP-type G domain-containing protein</fullName>
    </recommendedName>
</protein>
<dbReference type="Pfam" id="PF21516">
    <property type="entry name" value="YqeH-like_C"/>
    <property type="match status" value="1"/>
</dbReference>
<dbReference type="PANTHER" id="PTHR46406:SF1">
    <property type="entry name" value="NITRIC OXIDE-ASSOCIATED PROTEIN 1"/>
    <property type="match status" value="1"/>
</dbReference>
<dbReference type="EMBL" id="JAYMGO010000014">
    <property type="protein sequence ID" value="KAL1261770.1"/>
    <property type="molecule type" value="Genomic_DNA"/>
</dbReference>
<dbReference type="PROSITE" id="PS51721">
    <property type="entry name" value="G_CP"/>
    <property type="match status" value="1"/>
</dbReference>
<evidence type="ECO:0000256" key="1">
    <source>
        <dbReference type="SAM" id="MobiDB-lite"/>
    </source>
</evidence>
<feature type="domain" description="CP-type G" evidence="2">
    <location>
        <begin position="257"/>
        <end position="527"/>
    </location>
</feature>
<evidence type="ECO:0000313" key="3">
    <source>
        <dbReference type="EMBL" id="KAL1261770.1"/>
    </source>
</evidence>
<evidence type="ECO:0000259" key="2">
    <source>
        <dbReference type="PROSITE" id="PS51721"/>
    </source>
</evidence>
<feature type="region of interest" description="Disordered" evidence="1">
    <location>
        <begin position="50"/>
        <end position="79"/>
    </location>
</feature>
<organism evidence="3 4">
    <name type="scientific">Cirrhinus molitorella</name>
    <name type="common">mud carp</name>
    <dbReference type="NCBI Taxonomy" id="172907"/>
    <lineage>
        <taxon>Eukaryota</taxon>
        <taxon>Metazoa</taxon>
        <taxon>Chordata</taxon>
        <taxon>Craniata</taxon>
        <taxon>Vertebrata</taxon>
        <taxon>Euteleostomi</taxon>
        <taxon>Actinopterygii</taxon>
        <taxon>Neopterygii</taxon>
        <taxon>Teleostei</taxon>
        <taxon>Ostariophysi</taxon>
        <taxon>Cypriniformes</taxon>
        <taxon>Cyprinidae</taxon>
        <taxon>Labeoninae</taxon>
        <taxon>Labeonini</taxon>
        <taxon>Cirrhinus</taxon>
    </lineage>
</organism>
<name>A0ABR3M9J7_9TELE</name>
<comment type="caution">
    <text evidence="3">The sequence shown here is derived from an EMBL/GenBank/DDBJ whole genome shotgun (WGS) entry which is preliminary data.</text>
</comment>
<accession>A0ABR3M9J7</accession>
<dbReference type="SUPFAM" id="SSF52540">
    <property type="entry name" value="P-loop containing nucleoside triphosphate hydrolases"/>
    <property type="match status" value="1"/>
</dbReference>
<dbReference type="InterPro" id="IPR030378">
    <property type="entry name" value="G_CP_dom"/>
</dbReference>
<proteinExistence type="predicted"/>
<dbReference type="InterPro" id="IPR027417">
    <property type="entry name" value="P-loop_NTPase"/>
</dbReference>
<feature type="compositionally biased region" description="Polar residues" evidence="1">
    <location>
        <begin position="50"/>
        <end position="68"/>
    </location>
</feature>
<dbReference type="Gene3D" id="3.40.50.300">
    <property type="entry name" value="P-loop containing nucleotide triphosphate hydrolases"/>
    <property type="match status" value="1"/>
</dbReference>
<keyword evidence="4" id="KW-1185">Reference proteome</keyword>
<dbReference type="Proteomes" id="UP001558613">
    <property type="component" value="Unassembled WGS sequence"/>
</dbReference>
<gene>
    <name evidence="3" type="ORF">QQF64_007035</name>
</gene>
<dbReference type="InterPro" id="IPR048422">
    <property type="entry name" value="NOA1/YqeH-like_C"/>
</dbReference>
<sequence>MYKFLGSSAFKFYTRTCIKHVSTPQLSRKHEGVLLFRRSFVSKDWSSHLGTKQSCRSTRSPRCYSTQRGTREPGSNPPKELYTLVEPQKQEQFVFPDFDEPVDNKDDELPDHLRLHDLTSNAEAKPVHETHSNYMHLRGLEMQMKHLKGSTKSEENSSIEFHDEGFPLDRRTKSKVKKQQKIYGTPDVDVAVSDTCCSGCGALMHCTDPEIPGYLPSEKFKVLVEEDQLKKAICQRCYLIIHHQKALNVTMSKEEYSTIVKRIKSEKALVLLIVDLLDLPDSIIPDLPELVGKNKHIVILGNKIDLLPGDAENYLQRIKRQLKAYCASMGISTSDNKDIHLISAKTGYGIENLITRLQSTWKYKGDVYLVGTANAGKSTLFNTLLESDYCKSRASDVIHKATISPWPGTTLNLLKFPIINPTPYRMFRRAERLKQVTHLTENDMNPEELKRIMQFSKQGYLVGHIGRTFQANQPSKKKLVEFDPDSLSFGEDLEEDVKKDPVTDAELTYNEIKDAHWFYDTPGIMKEHDVLSLLNEQEVKLVVPTQAITPRTFIMNPGMVLFLGALARIDYLEGKSSCWLTVVASNRIPVHITSLDKADAIYRKHAGKILLAVPSGGEERMKTFPPLIAQDFELQGQGSNTAITDIKISSAGWVAVTAAIEDQLLLRTHAPEAAGLCLRTPPLLPHVVNLKGQRINKTPAYKTRKPQVLVDTGLSVKAAERLKGYSALDHLGLANLSSPQGLREKVYFLSEQFSFSLLPSSVTQDDHFVMEHMTKQRFSPFGFNNRILPQADNGFNF</sequence>
<dbReference type="PANTHER" id="PTHR46406">
    <property type="entry name" value="NITRIC OXIDE-ASSOCIATED PROTEIN 1"/>
    <property type="match status" value="1"/>
</dbReference>
<evidence type="ECO:0000313" key="4">
    <source>
        <dbReference type="Proteomes" id="UP001558613"/>
    </source>
</evidence>
<dbReference type="Pfam" id="PF01926">
    <property type="entry name" value="MMR_HSR1"/>
    <property type="match status" value="1"/>
</dbReference>
<dbReference type="CDD" id="cd01855">
    <property type="entry name" value="YqeH"/>
    <property type="match status" value="1"/>
</dbReference>
<dbReference type="InterPro" id="IPR052807">
    <property type="entry name" value="Mito_transl_resp_regulator"/>
</dbReference>